<evidence type="ECO:0000313" key="1">
    <source>
        <dbReference type="EMBL" id="CAD6190878.1"/>
    </source>
</evidence>
<name>A0A8S1H8L8_9PELO</name>
<gene>
    <name evidence="1" type="ORF">CAUJ_LOCUS6797</name>
</gene>
<proteinExistence type="predicted"/>
<keyword evidence="2" id="KW-1185">Reference proteome</keyword>
<accession>A0A8S1H8L8</accession>
<sequence>MAESVGHCATTQLSFPKSAAQSTSSFWQATPPLEPLHQALLSFCFLLDFDSSDWVRPNSQLAPLDGVNRDSSFASHAIYPLPSLSNHLPLFSSGVSKKQL</sequence>
<protein>
    <submittedName>
        <fullName evidence="1">Uncharacterized protein</fullName>
    </submittedName>
</protein>
<dbReference type="EMBL" id="CAJGYM010000018">
    <property type="protein sequence ID" value="CAD6190878.1"/>
    <property type="molecule type" value="Genomic_DNA"/>
</dbReference>
<dbReference type="Proteomes" id="UP000835052">
    <property type="component" value="Unassembled WGS sequence"/>
</dbReference>
<organism evidence="1 2">
    <name type="scientific">Caenorhabditis auriculariae</name>
    <dbReference type="NCBI Taxonomy" id="2777116"/>
    <lineage>
        <taxon>Eukaryota</taxon>
        <taxon>Metazoa</taxon>
        <taxon>Ecdysozoa</taxon>
        <taxon>Nematoda</taxon>
        <taxon>Chromadorea</taxon>
        <taxon>Rhabditida</taxon>
        <taxon>Rhabditina</taxon>
        <taxon>Rhabditomorpha</taxon>
        <taxon>Rhabditoidea</taxon>
        <taxon>Rhabditidae</taxon>
        <taxon>Peloderinae</taxon>
        <taxon>Caenorhabditis</taxon>
    </lineage>
</organism>
<evidence type="ECO:0000313" key="2">
    <source>
        <dbReference type="Proteomes" id="UP000835052"/>
    </source>
</evidence>
<dbReference type="AlphaFoldDB" id="A0A8S1H8L8"/>
<reference evidence="1" key="1">
    <citation type="submission" date="2020-10" db="EMBL/GenBank/DDBJ databases">
        <authorList>
            <person name="Kikuchi T."/>
        </authorList>
    </citation>
    <scope>NUCLEOTIDE SEQUENCE</scope>
    <source>
        <strain evidence="1">NKZ352</strain>
    </source>
</reference>
<comment type="caution">
    <text evidence="1">The sequence shown here is derived from an EMBL/GenBank/DDBJ whole genome shotgun (WGS) entry which is preliminary data.</text>
</comment>